<keyword evidence="3" id="KW-0731">Sigma factor</keyword>
<dbReference type="Proteomes" id="UP000317940">
    <property type="component" value="Unassembled WGS sequence"/>
</dbReference>
<dbReference type="RefSeq" id="WP_246214011.1">
    <property type="nucleotide sequence ID" value="NZ_BAAAMZ010000001.1"/>
</dbReference>
<keyword evidence="5" id="KW-0804">Transcription</keyword>
<keyword evidence="4" id="KW-0238">DNA-binding</keyword>
<feature type="domain" description="RNA polymerase sigma-70 region 2" evidence="6">
    <location>
        <begin position="12"/>
        <end position="78"/>
    </location>
</feature>
<dbReference type="GO" id="GO:0003677">
    <property type="term" value="F:DNA binding"/>
    <property type="evidence" value="ECO:0007669"/>
    <property type="project" value="UniProtKB-KW"/>
</dbReference>
<gene>
    <name evidence="8" type="ORF">FHX73_13267</name>
</gene>
<dbReference type="Gene3D" id="1.10.10.10">
    <property type="entry name" value="Winged helix-like DNA-binding domain superfamily/Winged helix DNA-binding domain"/>
    <property type="match status" value="1"/>
</dbReference>
<dbReference type="PANTHER" id="PTHR43133">
    <property type="entry name" value="RNA POLYMERASE ECF-TYPE SIGMA FACTO"/>
    <property type="match status" value="1"/>
</dbReference>
<sequence>MVLGDRAAFELLYDALARPVYGAALRTLRSPAHAEEVAQEVLLEVWRTAAAYRPERGTVMTWALTIAHHRAVDRVRSVRAAVEREARVALRDGAARDSVSSPAESLLDRQGVRTALARLTGAQRESLVLAYYGGYSQSEIARLLGIPLGTVKTRMREGLRRLRDAFEEW</sequence>
<comment type="similarity">
    <text evidence="1">Belongs to the sigma-70 factor family. ECF subfamily.</text>
</comment>
<evidence type="ECO:0000259" key="6">
    <source>
        <dbReference type="Pfam" id="PF04542"/>
    </source>
</evidence>
<keyword evidence="2" id="KW-0805">Transcription regulation</keyword>
<dbReference type="EMBL" id="VIWT01000003">
    <property type="protein sequence ID" value="TWF90223.1"/>
    <property type="molecule type" value="Genomic_DNA"/>
</dbReference>
<organism evidence="8 9">
    <name type="scientific">Kitasatospora viridis</name>
    <dbReference type="NCBI Taxonomy" id="281105"/>
    <lineage>
        <taxon>Bacteria</taxon>
        <taxon>Bacillati</taxon>
        <taxon>Actinomycetota</taxon>
        <taxon>Actinomycetes</taxon>
        <taxon>Kitasatosporales</taxon>
        <taxon>Streptomycetaceae</taxon>
        <taxon>Kitasatospora</taxon>
    </lineage>
</organism>
<evidence type="ECO:0000256" key="3">
    <source>
        <dbReference type="ARBA" id="ARBA00023082"/>
    </source>
</evidence>
<evidence type="ECO:0000256" key="5">
    <source>
        <dbReference type="ARBA" id="ARBA00023163"/>
    </source>
</evidence>
<accession>A0A561TSY1</accession>
<dbReference type="AlphaFoldDB" id="A0A561TSY1"/>
<dbReference type="InterPro" id="IPR036388">
    <property type="entry name" value="WH-like_DNA-bd_sf"/>
</dbReference>
<evidence type="ECO:0000256" key="4">
    <source>
        <dbReference type="ARBA" id="ARBA00023125"/>
    </source>
</evidence>
<dbReference type="SUPFAM" id="SSF88659">
    <property type="entry name" value="Sigma3 and sigma4 domains of RNA polymerase sigma factors"/>
    <property type="match status" value="1"/>
</dbReference>
<protein>
    <submittedName>
        <fullName evidence="8">RNA polymerase sigma-70 factor (ECF subfamily)</fullName>
    </submittedName>
</protein>
<dbReference type="Pfam" id="PF04542">
    <property type="entry name" value="Sigma70_r2"/>
    <property type="match status" value="1"/>
</dbReference>
<dbReference type="Pfam" id="PF04545">
    <property type="entry name" value="Sigma70_r4"/>
    <property type="match status" value="1"/>
</dbReference>
<dbReference type="InterPro" id="IPR007630">
    <property type="entry name" value="RNA_pol_sigma70_r4"/>
</dbReference>
<evidence type="ECO:0000313" key="9">
    <source>
        <dbReference type="Proteomes" id="UP000317940"/>
    </source>
</evidence>
<evidence type="ECO:0000256" key="2">
    <source>
        <dbReference type="ARBA" id="ARBA00023015"/>
    </source>
</evidence>
<dbReference type="InterPro" id="IPR014284">
    <property type="entry name" value="RNA_pol_sigma-70_dom"/>
</dbReference>
<name>A0A561TSY1_9ACTN</name>
<evidence type="ECO:0000256" key="1">
    <source>
        <dbReference type="ARBA" id="ARBA00010641"/>
    </source>
</evidence>
<dbReference type="InterPro" id="IPR013324">
    <property type="entry name" value="RNA_pol_sigma_r3/r4-like"/>
</dbReference>
<dbReference type="InterPro" id="IPR007627">
    <property type="entry name" value="RNA_pol_sigma70_r2"/>
</dbReference>
<dbReference type="SUPFAM" id="SSF88946">
    <property type="entry name" value="Sigma2 domain of RNA polymerase sigma factors"/>
    <property type="match status" value="1"/>
</dbReference>
<dbReference type="CDD" id="cd06171">
    <property type="entry name" value="Sigma70_r4"/>
    <property type="match status" value="1"/>
</dbReference>
<dbReference type="InterPro" id="IPR039425">
    <property type="entry name" value="RNA_pol_sigma-70-like"/>
</dbReference>
<dbReference type="InterPro" id="IPR013325">
    <property type="entry name" value="RNA_pol_sigma_r2"/>
</dbReference>
<dbReference type="Gene3D" id="1.10.1740.10">
    <property type="match status" value="1"/>
</dbReference>
<dbReference type="PANTHER" id="PTHR43133:SF66">
    <property type="entry name" value="ECF RNA POLYMERASE SIGMA FACTOR SIGK"/>
    <property type="match status" value="1"/>
</dbReference>
<evidence type="ECO:0000259" key="7">
    <source>
        <dbReference type="Pfam" id="PF04545"/>
    </source>
</evidence>
<dbReference type="GO" id="GO:0006352">
    <property type="term" value="P:DNA-templated transcription initiation"/>
    <property type="evidence" value="ECO:0007669"/>
    <property type="project" value="InterPro"/>
</dbReference>
<dbReference type="GO" id="GO:0016987">
    <property type="term" value="F:sigma factor activity"/>
    <property type="evidence" value="ECO:0007669"/>
    <property type="project" value="UniProtKB-KW"/>
</dbReference>
<proteinExistence type="inferred from homology"/>
<evidence type="ECO:0000313" key="8">
    <source>
        <dbReference type="EMBL" id="TWF90223.1"/>
    </source>
</evidence>
<keyword evidence="9" id="KW-1185">Reference proteome</keyword>
<dbReference type="NCBIfam" id="TIGR02937">
    <property type="entry name" value="sigma70-ECF"/>
    <property type="match status" value="1"/>
</dbReference>
<reference evidence="8 9" key="1">
    <citation type="submission" date="2019-06" db="EMBL/GenBank/DDBJ databases">
        <title>Sequencing the genomes of 1000 actinobacteria strains.</title>
        <authorList>
            <person name="Klenk H.-P."/>
        </authorList>
    </citation>
    <scope>NUCLEOTIDE SEQUENCE [LARGE SCALE GENOMIC DNA]</scope>
    <source>
        <strain evidence="8 9">DSM 44826</strain>
    </source>
</reference>
<comment type="caution">
    <text evidence="8">The sequence shown here is derived from an EMBL/GenBank/DDBJ whole genome shotgun (WGS) entry which is preliminary data.</text>
</comment>
<feature type="domain" description="RNA polymerase sigma-70 region 4" evidence="7">
    <location>
        <begin position="115"/>
        <end position="163"/>
    </location>
</feature>